<organism evidence="2 3">
    <name type="scientific">Basidiobolus meristosporus CBS 931.73</name>
    <dbReference type="NCBI Taxonomy" id="1314790"/>
    <lineage>
        <taxon>Eukaryota</taxon>
        <taxon>Fungi</taxon>
        <taxon>Fungi incertae sedis</taxon>
        <taxon>Zoopagomycota</taxon>
        <taxon>Entomophthoromycotina</taxon>
        <taxon>Basidiobolomycetes</taxon>
        <taxon>Basidiobolales</taxon>
        <taxon>Basidiobolaceae</taxon>
        <taxon>Basidiobolus</taxon>
    </lineage>
</organism>
<comment type="caution">
    <text evidence="2">The sequence shown here is derived from an EMBL/GenBank/DDBJ whole genome shotgun (WGS) entry which is preliminary data.</text>
</comment>
<dbReference type="InParanoid" id="A0A1Y1Y2J0"/>
<dbReference type="Proteomes" id="UP000193498">
    <property type="component" value="Unassembled WGS sequence"/>
</dbReference>
<accession>A0A1Y1Y2J0</accession>
<protein>
    <submittedName>
        <fullName evidence="2">Uncharacterized protein</fullName>
    </submittedName>
</protein>
<proteinExistence type="predicted"/>
<evidence type="ECO:0000256" key="1">
    <source>
        <dbReference type="SAM" id="MobiDB-lite"/>
    </source>
</evidence>
<dbReference type="EMBL" id="MCFE01000287">
    <property type="protein sequence ID" value="ORX92210.1"/>
    <property type="molecule type" value="Genomic_DNA"/>
</dbReference>
<sequence>MSKNVSRVVNSSFQALKNLGGSVARTIRPNPSPKSAAIVKTSTKEKAPPSTNVGKYKQASITQLFSKDSSARKTAALSLGKQFGKSTYQLLLAGGKKGVEKVLSLKPVNEKVTQLQGNRNFQNFLLLTNSTCRVVQNLGKSTVYTVKHLGQPRQKLPPAPPTTFRTGNYVRVLQREEGSLWLWVQFTLLALPGSWALYKVTSDETIKSQWRNYILTTKEQFIQKVNH</sequence>
<evidence type="ECO:0000313" key="2">
    <source>
        <dbReference type="EMBL" id="ORX92210.1"/>
    </source>
</evidence>
<evidence type="ECO:0000313" key="3">
    <source>
        <dbReference type="Proteomes" id="UP000193498"/>
    </source>
</evidence>
<reference evidence="2 3" key="1">
    <citation type="submission" date="2016-07" db="EMBL/GenBank/DDBJ databases">
        <title>Pervasive Adenine N6-methylation of Active Genes in Fungi.</title>
        <authorList>
            <consortium name="DOE Joint Genome Institute"/>
            <person name="Mondo S.J."/>
            <person name="Dannebaum R.O."/>
            <person name="Kuo R.C."/>
            <person name="Labutti K."/>
            <person name="Haridas S."/>
            <person name="Kuo A."/>
            <person name="Salamov A."/>
            <person name="Ahrendt S.R."/>
            <person name="Lipzen A."/>
            <person name="Sullivan W."/>
            <person name="Andreopoulos W.B."/>
            <person name="Clum A."/>
            <person name="Lindquist E."/>
            <person name="Daum C."/>
            <person name="Ramamoorthy G.K."/>
            <person name="Gryganskyi A."/>
            <person name="Culley D."/>
            <person name="Magnuson J.K."/>
            <person name="James T.Y."/>
            <person name="O'Malley M.A."/>
            <person name="Stajich J.E."/>
            <person name="Spatafora J.W."/>
            <person name="Visel A."/>
            <person name="Grigoriev I.V."/>
        </authorList>
    </citation>
    <scope>NUCLEOTIDE SEQUENCE [LARGE SCALE GENOMIC DNA]</scope>
    <source>
        <strain evidence="2 3">CBS 931.73</strain>
    </source>
</reference>
<dbReference type="AlphaFoldDB" id="A0A1Y1Y2J0"/>
<gene>
    <name evidence="2" type="ORF">K493DRAFT_316714</name>
</gene>
<keyword evidence="3" id="KW-1185">Reference proteome</keyword>
<feature type="region of interest" description="Disordered" evidence="1">
    <location>
        <begin position="23"/>
        <end position="53"/>
    </location>
</feature>
<name>A0A1Y1Y2J0_9FUNG</name>